<organism evidence="1 2">
    <name type="scientific">Methylomagnum ishizawai</name>
    <dbReference type="NCBI Taxonomy" id="1760988"/>
    <lineage>
        <taxon>Bacteria</taxon>
        <taxon>Pseudomonadati</taxon>
        <taxon>Pseudomonadota</taxon>
        <taxon>Gammaproteobacteria</taxon>
        <taxon>Methylococcales</taxon>
        <taxon>Methylococcaceae</taxon>
        <taxon>Methylomagnum</taxon>
    </lineage>
</organism>
<dbReference type="Pfam" id="PF06245">
    <property type="entry name" value="DUF1015"/>
    <property type="match status" value="1"/>
</dbReference>
<evidence type="ECO:0000313" key="1">
    <source>
        <dbReference type="EMBL" id="SMF95525.1"/>
    </source>
</evidence>
<evidence type="ECO:0000313" key="2">
    <source>
        <dbReference type="Proteomes" id="UP000192923"/>
    </source>
</evidence>
<sequence length="408" mass="44825">MPLIRPFAALRPAPGRAAEIIAPPYDVLNTGEARVLAQDKPWSFLHISKPEIDLPEGTDPYAPEVYAKAAQNLAEMIAAGVLQRDDKPCYYVYRLIMGDRTQTGLVASASVAAYDSNRIRRHEFTRPDKEDDRVRQIDALNAQTGPVLLAYPDAPAVDAILAEVSAGVPEADAVAESGVRHTLWVVRDVQIIAELTGYFEALPALYIADGHHRSAAASRIAASRRTGDAEADHEYFLAVMFPYHQMRILDYNRLIRDLQGLGEAEFLERVAGCFDIEASVGQVHPARPGEFGLYLGGRWLRLTIHGALIPQDPVGRLDVSLLHDHLIEPILGIADARRDKRIDFVGGIRGLGELERRVDGGEMALAFSLCPTRMEDLMAVADAGEVMPPKSTWFEPKLADGMISHVIV</sequence>
<proteinExistence type="predicted"/>
<dbReference type="AlphaFoldDB" id="A0A1Y6D6K0"/>
<gene>
    <name evidence="1" type="ORF">SAMN02949497_2890</name>
</gene>
<protein>
    <submittedName>
        <fullName evidence="1">Uncharacterized conserved protein, DUF1015 family</fullName>
    </submittedName>
</protein>
<dbReference type="EMBL" id="FXAM01000001">
    <property type="protein sequence ID" value="SMF95525.1"/>
    <property type="molecule type" value="Genomic_DNA"/>
</dbReference>
<dbReference type="Proteomes" id="UP000192923">
    <property type="component" value="Unassembled WGS sequence"/>
</dbReference>
<dbReference type="STRING" id="1760988.SAMN02949497_2890"/>
<dbReference type="InterPro" id="IPR008323">
    <property type="entry name" value="UCP033563"/>
</dbReference>
<reference evidence="1 2" key="1">
    <citation type="submission" date="2016-12" db="EMBL/GenBank/DDBJ databases">
        <authorList>
            <person name="Song W.-J."/>
            <person name="Kurnit D.M."/>
        </authorList>
    </citation>
    <scope>NUCLEOTIDE SEQUENCE [LARGE SCALE GENOMIC DNA]</scope>
    <source>
        <strain evidence="1 2">175</strain>
    </source>
</reference>
<dbReference type="PANTHER" id="PTHR36454">
    <property type="entry name" value="LMO2823 PROTEIN"/>
    <property type="match status" value="1"/>
</dbReference>
<dbReference type="PANTHER" id="PTHR36454:SF1">
    <property type="entry name" value="DUF1015 DOMAIN-CONTAINING PROTEIN"/>
    <property type="match status" value="1"/>
</dbReference>
<name>A0A1Y6D6K0_9GAMM</name>
<dbReference type="PIRSF" id="PIRSF033563">
    <property type="entry name" value="UCP033563"/>
    <property type="match status" value="1"/>
</dbReference>
<dbReference type="OrthoDB" id="9781616at2"/>
<accession>A0A1Y6D6K0</accession>
<keyword evidence="2" id="KW-1185">Reference proteome</keyword>
<dbReference type="RefSeq" id="WP_085213823.1">
    <property type="nucleotide sequence ID" value="NZ_FXAM01000001.1"/>
</dbReference>